<feature type="transmembrane region" description="Helical" evidence="1">
    <location>
        <begin position="106"/>
        <end position="125"/>
    </location>
</feature>
<evidence type="ECO:0000313" key="2">
    <source>
        <dbReference type="EMBL" id="PWW81507.1"/>
    </source>
</evidence>
<keyword evidence="3" id="KW-1185">Reference proteome</keyword>
<dbReference type="PANTHER" id="PTHR31721">
    <property type="entry name" value="OS06G0710300 PROTEIN"/>
    <property type="match status" value="1"/>
</dbReference>
<protein>
    <recommendedName>
        <fullName evidence="4">YqhA family protein</fullName>
    </recommendedName>
</protein>
<proteinExistence type="predicted"/>
<evidence type="ECO:0000256" key="1">
    <source>
        <dbReference type="SAM" id="Phobius"/>
    </source>
</evidence>
<feature type="transmembrane region" description="Helical" evidence="1">
    <location>
        <begin position="55"/>
        <end position="75"/>
    </location>
</feature>
<dbReference type="RefSeq" id="WP_110024000.1">
    <property type="nucleotide sequence ID" value="NZ_PDNZ01000007.1"/>
</dbReference>
<keyword evidence="1" id="KW-0472">Membrane</keyword>
<feature type="transmembrane region" description="Helical" evidence="1">
    <location>
        <begin position="12"/>
        <end position="35"/>
    </location>
</feature>
<evidence type="ECO:0000313" key="3">
    <source>
        <dbReference type="Proteomes" id="UP000246278"/>
    </source>
</evidence>
<dbReference type="AlphaFoldDB" id="A0A317T6Z0"/>
<sequence length="162" mass="17988">MKFILSNGRYMVIIGVIGAFIAAVSLFIYGGVLTVQQIIDTIQTGYVSSKGSKALMLSFVEIADIFLIGTVMYIISTGLYELFIDDNIEVPDWLEIHTLDDLKQKLIGVVIVVMSVVFLGHVIKWHGETEIVYYGAAIAFVVVALTYFTGQKKKKEEGKIEE</sequence>
<dbReference type="PANTHER" id="PTHR31721:SF4">
    <property type="entry name" value="OS06G0710300 PROTEIN"/>
    <property type="match status" value="1"/>
</dbReference>
<reference evidence="3" key="1">
    <citation type="submission" date="2017-10" db="EMBL/GenBank/DDBJ databases">
        <authorList>
            <person name="Gaisin V.A."/>
            <person name="Rysina M.S."/>
            <person name="Grouzdev D.S."/>
        </authorList>
    </citation>
    <scope>NUCLEOTIDE SEQUENCE [LARGE SCALE GENOMIC DNA]</scope>
    <source>
        <strain evidence="3">V1</strain>
    </source>
</reference>
<evidence type="ECO:0008006" key="4">
    <source>
        <dbReference type="Google" id="ProtNLM"/>
    </source>
</evidence>
<keyword evidence="1" id="KW-1133">Transmembrane helix</keyword>
<dbReference type="Proteomes" id="UP000246278">
    <property type="component" value="Unassembled WGS sequence"/>
</dbReference>
<accession>A0A317T6Z0</accession>
<organism evidence="2 3">
    <name type="scientific">Prosthecochloris marina</name>
    <dbReference type="NCBI Taxonomy" id="2017681"/>
    <lineage>
        <taxon>Bacteria</taxon>
        <taxon>Pseudomonadati</taxon>
        <taxon>Chlorobiota</taxon>
        <taxon>Chlorobiia</taxon>
        <taxon>Chlorobiales</taxon>
        <taxon>Chlorobiaceae</taxon>
        <taxon>Prosthecochloris</taxon>
    </lineage>
</organism>
<gene>
    <name evidence="2" type="ORF">CR164_10185</name>
</gene>
<dbReference type="EMBL" id="PDNZ01000007">
    <property type="protein sequence ID" value="PWW81507.1"/>
    <property type="molecule type" value="Genomic_DNA"/>
</dbReference>
<dbReference type="OrthoDB" id="511404at2"/>
<dbReference type="InterPro" id="IPR005134">
    <property type="entry name" value="UPF0114"/>
</dbReference>
<comment type="caution">
    <text evidence="2">The sequence shown here is derived from an EMBL/GenBank/DDBJ whole genome shotgun (WGS) entry which is preliminary data.</text>
</comment>
<name>A0A317T6Z0_9CHLB</name>
<feature type="transmembrane region" description="Helical" evidence="1">
    <location>
        <begin position="131"/>
        <end position="150"/>
    </location>
</feature>
<dbReference type="Pfam" id="PF03350">
    <property type="entry name" value="UPF0114"/>
    <property type="match status" value="1"/>
</dbReference>
<dbReference type="PIRSF" id="PIRSF026509">
    <property type="entry name" value="UCP026509"/>
    <property type="match status" value="1"/>
</dbReference>
<keyword evidence="1" id="KW-0812">Transmembrane</keyword>